<dbReference type="GO" id="GO:0016747">
    <property type="term" value="F:acyltransferase activity, transferring groups other than amino-acyl groups"/>
    <property type="evidence" value="ECO:0007669"/>
    <property type="project" value="InterPro"/>
</dbReference>
<protein>
    <recommendedName>
        <fullName evidence="1">N-acetyltransferase domain-containing protein</fullName>
    </recommendedName>
</protein>
<reference evidence="3" key="1">
    <citation type="submission" date="2019-06" db="EMBL/GenBank/DDBJ databases">
        <title>Draft genome sequence of the griseofulvin-producing fungus Xylaria cubensis strain G536.</title>
        <authorList>
            <person name="Mead M.E."/>
            <person name="Raja H.A."/>
            <person name="Steenwyk J.L."/>
            <person name="Knowles S.L."/>
            <person name="Oberlies N.H."/>
            <person name="Rokas A."/>
        </authorList>
    </citation>
    <scope>NUCLEOTIDE SEQUENCE [LARGE SCALE GENOMIC DNA]</scope>
    <source>
        <strain evidence="3">G536</strain>
    </source>
</reference>
<evidence type="ECO:0000313" key="3">
    <source>
        <dbReference type="Proteomes" id="UP000319160"/>
    </source>
</evidence>
<dbReference type="Proteomes" id="UP000319160">
    <property type="component" value="Unassembled WGS sequence"/>
</dbReference>
<dbReference type="CDD" id="cd04301">
    <property type="entry name" value="NAT_SF"/>
    <property type="match status" value="1"/>
</dbReference>
<evidence type="ECO:0000313" key="2">
    <source>
        <dbReference type="EMBL" id="TRX91469.1"/>
    </source>
</evidence>
<gene>
    <name evidence="2" type="ORF">FHL15_007693</name>
</gene>
<keyword evidence="3" id="KW-1185">Reference proteome</keyword>
<proteinExistence type="predicted"/>
<dbReference type="Pfam" id="PF00583">
    <property type="entry name" value="Acetyltransf_1"/>
    <property type="match status" value="1"/>
</dbReference>
<sequence>MSTGNLNFRLATVADAVPLERLINTAFRNDKTTQVFLSADHTGVDVTTVPNLIAKINQPDCAVVAVTDSSTGSIVAHGSVRKVDDTCAWFGMLAVDVNRQKQGLGAQVLAWAEQYARSEWGSVRMEFDVVNTRADLIAWYNRRGYQPTGKTTPFPYEYHGNWEGVLRDDLCFIVLAKNLGETPAATKGE</sequence>
<dbReference type="InterPro" id="IPR000182">
    <property type="entry name" value="GNAT_dom"/>
</dbReference>
<evidence type="ECO:0000259" key="1">
    <source>
        <dbReference type="PROSITE" id="PS51186"/>
    </source>
</evidence>
<dbReference type="SUPFAM" id="SSF55729">
    <property type="entry name" value="Acyl-CoA N-acyltransferases (Nat)"/>
    <property type="match status" value="1"/>
</dbReference>
<dbReference type="PROSITE" id="PS51186">
    <property type="entry name" value="GNAT"/>
    <property type="match status" value="1"/>
</dbReference>
<organism evidence="2 3">
    <name type="scientific">Xylaria flabelliformis</name>
    <dbReference type="NCBI Taxonomy" id="2512241"/>
    <lineage>
        <taxon>Eukaryota</taxon>
        <taxon>Fungi</taxon>
        <taxon>Dikarya</taxon>
        <taxon>Ascomycota</taxon>
        <taxon>Pezizomycotina</taxon>
        <taxon>Sordariomycetes</taxon>
        <taxon>Xylariomycetidae</taxon>
        <taxon>Xylariales</taxon>
        <taxon>Xylariaceae</taxon>
        <taxon>Xylaria</taxon>
    </lineage>
</organism>
<dbReference type="STRING" id="2512241.A0A553HU30"/>
<accession>A0A553HU30</accession>
<name>A0A553HU30_9PEZI</name>
<comment type="caution">
    <text evidence="2">The sequence shown here is derived from an EMBL/GenBank/DDBJ whole genome shotgun (WGS) entry which is preliminary data.</text>
</comment>
<dbReference type="EMBL" id="VFLP01000045">
    <property type="protein sequence ID" value="TRX91469.1"/>
    <property type="molecule type" value="Genomic_DNA"/>
</dbReference>
<feature type="domain" description="N-acetyltransferase" evidence="1">
    <location>
        <begin position="6"/>
        <end position="180"/>
    </location>
</feature>
<dbReference type="Gene3D" id="3.40.630.30">
    <property type="match status" value="1"/>
</dbReference>
<dbReference type="InterPro" id="IPR016181">
    <property type="entry name" value="Acyl_CoA_acyltransferase"/>
</dbReference>
<dbReference type="AlphaFoldDB" id="A0A553HU30"/>
<dbReference type="OrthoDB" id="5689at2759"/>